<reference evidence="3" key="1">
    <citation type="submission" date="2022-06" db="EMBL/GenBank/DDBJ databases">
        <authorList>
            <consortium name="SYNGENTA / RWTH Aachen University"/>
        </authorList>
    </citation>
    <scope>NUCLEOTIDE SEQUENCE</scope>
</reference>
<evidence type="ECO:0000313" key="3">
    <source>
        <dbReference type="EMBL" id="CAH7682750.1"/>
    </source>
</evidence>
<feature type="compositionally biased region" description="Polar residues" evidence="1">
    <location>
        <begin position="155"/>
        <end position="167"/>
    </location>
</feature>
<proteinExistence type="predicted"/>
<protein>
    <submittedName>
        <fullName evidence="3">Expressed protein</fullName>
    </submittedName>
</protein>
<evidence type="ECO:0000313" key="4">
    <source>
        <dbReference type="Proteomes" id="UP001153365"/>
    </source>
</evidence>
<feature type="compositionally biased region" description="Polar residues" evidence="1">
    <location>
        <begin position="60"/>
        <end position="69"/>
    </location>
</feature>
<keyword evidence="2" id="KW-0732">Signal</keyword>
<dbReference type="Proteomes" id="UP001153365">
    <property type="component" value="Unassembled WGS sequence"/>
</dbReference>
<comment type="caution">
    <text evidence="3">The sequence shown here is derived from an EMBL/GenBank/DDBJ whole genome shotgun (WGS) entry which is preliminary data.</text>
</comment>
<dbReference type="AlphaFoldDB" id="A0AAV0B723"/>
<keyword evidence="4" id="KW-1185">Reference proteome</keyword>
<gene>
    <name evidence="3" type="ORF">PPACK8108_LOCUS15833</name>
</gene>
<feature type="region of interest" description="Disordered" evidence="1">
    <location>
        <begin position="52"/>
        <end position="97"/>
    </location>
</feature>
<feature type="signal peptide" evidence="2">
    <location>
        <begin position="1"/>
        <end position="26"/>
    </location>
</feature>
<dbReference type="EMBL" id="CALTRL010004268">
    <property type="protein sequence ID" value="CAH7682750.1"/>
    <property type="molecule type" value="Genomic_DNA"/>
</dbReference>
<feature type="compositionally biased region" description="Polar residues" evidence="1">
    <location>
        <begin position="124"/>
        <end position="138"/>
    </location>
</feature>
<feature type="compositionally biased region" description="Basic and acidic residues" evidence="1">
    <location>
        <begin position="142"/>
        <end position="152"/>
    </location>
</feature>
<evidence type="ECO:0000256" key="2">
    <source>
        <dbReference type="SAM" id="SignalP"/>
    </source>
</evidence>
<accession>A0AAV0B723</accession>
<feature type="region of interest" description="Disordered" evidence="1">
    <location>
        <begin position="117"/>
        <end position="167"/>
    </location>
</feature>
<organism evidence="3 4">
    <name type="scientific">Phakopsora pachyrhizi</name>
    <name type="common">Asian soybean rust disease fungus</name>
    <dbReference type="NCBI Taxonomy" id="170000"/>
    <lineage>
        <taxon>Eukaryota</taxon>
        <taxon>Fungi</taxon>
        <taxon>Dikarya</taxon>
        <taxon>Basidiomycota</taxon>
        <taxon>Pucciniomycotina</taxon>
        <taxon>Pucciniomycetes</taxon>
        <taxon>Pucciniales</taxon>
        <taxon>Phakopsoraceae</taxon>
        <taxon>Phakopsora</taxon>
    </lineage>
</organism>
<name>A0AAV0B723_PHAPC</name>
<evidence type="ECO:0000256" key="1">
    <source>
        <dbReference type="SAM" id="MobiDB-lite"/>
    </source>
</evidence>
<feature type="chain" id="PRO_5043695572" evidence="2">
    <location>
        <begin position="27"/>
        <end position="167"/>
    </location>
</feature>
<sequence length="167" mass="18588">MYSYLKFSPLVLLCLNLSISTDMIDGLNLLGTSEESLNDHNLPRRYRFSRVKREEEVPDSETSTDTSQVEVKPNKPITNLTPEKGGDQGKNFNFDPKKLLKQQKKVTKLIEKLSKESKKLQSITKTNNLETGINQSVGSGKGGDKKLDEKVGSIKTGTESSTNKLDP</sequence>